<dbReference type="PROSITE" id="PS50928">
    <property type="entry name" value="ABC_TM1"/>
    <property type="match status" value="1"/>
</dbReference>
<organism evidence="9 10">
    <name type="scientific">Sporichthya brevicatena</name>
    <dbReference type="NCBI Taxonomy" id="171442"/>
    <lineage>
        <taxon>Bacteria</taxon>
        <taxon>Bacillati</taxon>
        <taxon>Actinomycetota</taxon>
        <taxon>Actinomycetes</taxon>
        <taxon>Sporichthyales</taxon>
        <taxon>Sporichthyaceae</taxon>
        <taxon>Sporichthya</taxon>
    </lineage>
</organism>
<keyword evidence="6 7" id="KW-0472">Membrane</keyword>
<dbReference type="PANTHER" id="PTHR43163:SF7">
    <property type="entry name" value="DIPEPTIDE-TRANSPORT INTEGRAL MEMBRANE PROTEIN ABC TRANSPORTER DPPB-RELATED"/>
    <property type="match status" value="1"/>
</dbReference>
<keyword evidence="10" id="KW-1185">Reference proteome</keyword>
<feature type="transmembrane region" description="Helical" evidence="7">
    <location>
        <begin position="174"/>
        <end position="192"/>
    </location>
</feature>
<evidence type="ECO:0000256" key="6">
    <source>
        <dbReference type="ARBA" id="ARBA00023136"/>
    </source>
</evidence>
<feature type="transmembrane region" description="Helical" evidence="7">
    <location>
        <begin position="274"/>
        <end position="300"/>
    </location>
</feature>
<dbReference type="EMBL" id="BAAAHE010000018">
    <property type="protein sequence ID" value="GAA0620859.1"/>
    <property type="molecule type" value="Genomic_DNA"/>
</dbReference>
<keyword evidence="3" id="KW-1003">Cell membrane</keyword>
<dbReference type="SUPFAM" id="SSF161098">
    <property type="entry name" value="MetI-like"/>
    <property type="match status" value="1"/>
</dbReference>
<gene>
    <name evidence="9" type="ORF">GCM10009547_24380</name>
</gene>
<evidence type="ECO:0000313" key="9">
    <source>
        <dbReference type="EMBL" id="GAA0620859.1"/>
    </source>
</evidence>
<dbReference type="Pfam" id="PF19300">
    <property type="entry name" value="BPD_transp_1_N"/>
    <property type="match status" value="1"/>
</dbReference>
<evidence type="ECO:0000256" key="1">
    <source>
        <dbReference type="ARBA" id="ARBA00004651"/>
    </source>
</evidence>
<evidence type="ECO:0000256" key="5">
    <source>
        <dbReference type="ARBA" id="ARBA00022989"/>
    </source>
</evidence>
<dbReference type="Pfam" id="PF00528">
    <property type="entry name" value="BPD_transp_1"/>
    <property type="match status" value="1"/>
</dbReference>
<accession>A0ABN1GVG9</accession>
<name>A0ABN1GVG9_9ACTN</name>
<feature type="transmembrane region" description="Helical" evidence="7">
    <location>
        <begin position="232"/>
        <end position="254"/>
    </location>
</feature>
<evidence type="ECO:0000256" key="7">
    <source>
        <dbReference type="RuleBase" id="RU363032"/>
    </source>
</evidence>
<proteinExistence type="inferred from homology"/>
<evidence type="ECO:0000256" key="2">
    <source>
        <dbReference type="ARBA" id="ARBA00022448"/>
    </source>
</evidence>
<protein>
    <submittedName>
        <fullName evidence="9">ABC transporter permease</fullName>
    </submittedName>
</protein>
<evidence type="ECO:0000256" key="3">
    <source>
        <dbReference type="ARBA" id="ARBA00022475"/>
    </source>
</evidence>
<feature type="domain" description="ABC transmembrane type-1" evidence="8">
    <location>
        <begin position="95"/>
        <end position="297"/>
    </location>
</feature>
<dbReference type="InterPro" id="IPR045621">
    <property type="entry name" value="BPD_transp_1_N"/>
</dbReference>
<evidence type="ECO:0000313" key="10">
    <source>
        <dbReference type="Proteomes" id="UP001500957"/>
    </source>
</evidence>
<dbReference type="InterPro" id="IPR035906">
    <property type="entry name" value="MetI-like_sf"/>
</dbReference>
<dbReference type="CDD" id="cd06261">
    <property type="entry name" value="TM_PBP2"/>
    <property type="match status" value="1"/>
</dbReference>
<comment type="similarity">
    <text evidence="7">Belongs to the binding-protein-dependent transport system permease family.</text>
</comment>
<feature type="transmembrane region" description="Helical" evidence="7">
    <location>
        <begin position="101"/>
        <end position="122"/>
    </location>
</feature>
<reference evidence="9 10" key="1">
    <citation type="journal article" date="2019" name="Int. J. Syst. Evol. Microbiol.">
        <title>The Global Catalogue of Microorganisms (GCM) 10K type strain sequencing project: providing services to taxonomists for standard genome sequencing and annotation.</title>
        <authorList>
            <consortium name="The Broad Institute Genomics Platform"/>
            <consortium name="The Broad Institute Genome Sequencing Center for Infectious Disease"/>
            <person name="Wu L."/>
            <person name="Ma J."/>
        </authorList>
    </citation>
    <scope>NUCLEOTIDE SEQUENCE [LARGE SCALE GENOMIC DNA]</scope>
    <source>
        <strain evidence="9 10">JCM 10671</strain>
    </source>
</reference>
<dbReference type="Proteomes" id="UP001500957">
    <property type="component" value="Unassembled WGS sequence"/>
</dbReference>
<comment type="caution">
    <text evidence="9">The sequence shown here is derived from an EMBL/GenBank/DDBJ whole genome shotgun (WGS) entry which is preliminary data.</text>
</comment>
<keyword evidence="2 7" id="KW-0813">Transport</keyword>
<dbReference type="Gene3D" id="1.10.3720.10">
    <property type="entry name" value="MetI-like"/>
    <property type="match status" value="1"/>
</dbReference>
<keyword evidence="5 7" id="KW-1133">Transmembrane helix</keyword>
<keyword evidence="4 7" id="KW-0812">Transmembrane</keyword>
<evidence type="ECO:0000256" key="4">
    <source>
        <dbReference type="ARBA" id="ARBA00022692"/>
    </source>
</evidence>
<feature type="transmembrane region" description="Helical" evidence="7">
    <location>
        <begin position="134"/>
        <end position="154"/>
    </location>
</feature>
<dbReference type="RefSeq" id="WP_344605037.1">
    <property type="nucleotide sequence ID" value="NZ_BAAAHE010000018.1"/>
</dbReference>
<evidence type="ECO:0000259" key="8">
    <source>
        <dbReference type="PROSITE" id="PS50928"/>
    </source>
</evidence>
<sequence>MGRYVLRRLLQMAFVLLGATFLVFAMVYALPGDPLAGKCGERPCSAEYVRAETERLHLDDPLPVQYGHYLKGLAQGDFGTTASGDDVLDEIKRTYPVTLRLGTIAIIFVAIVGVGAGIIAGVRRNGLFDRVSLAGTLFVISLPIFVIGTTMQYFLGIKMGLFPVTATNGSWGQLIMPGMAVGSLSLAYATRITRTSVAENLRADFVRTARAKGMPEHRVVGIHTMRNSMIPIITFLGTEFGSLLGGAIVTEGIFNIPGVGGLVFRAIALREGALVVGVATFLILIFLVVSLIIDLMYAVLDPRIRYE</sequence>
<dbReference type="PANTHER" id="PTHR43163">
    <property type="entry name" value="DIPEPTIDE TRANSPORT SYSTEM PERMEASE PROTEIN DPPB-RELATED"/>
    <property type="match status" value="1"/>
</dbReference>
<comment type="subcellular location">
    <subcellularLocation>
        <location evidence="1 7">Cell membrane</location>
        <topology evidence="1 7">Multi-pass membrane protein</topology>
    </subcellularLocation>
</comment>
<dbReference type="InterPro" id="IPR000515">
    <property type="entry name" value="MetI-like"/>
</dbReference>